<proteinExistence type="predicted"/>
<gene>
    <name evidence="1" type="ORF">EFBL_2930</name>
</gene>
<dbReference type="Proteomes" id="UP000217785">
    <property type="component" value="Unassembled WGS sequence"/>
</dbReference>
<accession>A0A292YS66</accession>
<protein>
    <submittedName>
        <fullName evidence="1">Uncharacterized protein</fullName>
    </submittedName>
</protein>
<evidence type="ECO:0000313" key="1">
    <source>
        <dbReference type="EMBL" id="GAX91264.1"/>
    </source>
</evidence>
<dbReference type="EMBL" id="BDUF01000086">
    <property type="protein sequence ID" value="GAX91264.1"/>
    <property type="molecule type" value="Genomic_DNA"/>
</dbReference>
<dbReference type="RefSeq" id="WP_165912422.1">
    <property type="nucleotide sequence ID" value="NZ_BDUF01000086.1"/>
</dbReference>
<reference evidence="2" key="1">
    <citation type="submission" date="2017-07" db="EMBL/GenBank/DDBJ databases">
        <title>Draft genome sequence of Effusibacillus lacus strain skLN1.</title>
        <authorList>
            <person name="Watanabe M."/>
            <person name="Kojima H."/>
            <person name="Fukui M."/>
        </authorList>
    </citation>
    <scope>NUCLEOTIDE SEQUENCE [LARGE SCALE GENOMIC DNA]</scope>
    <source>
        <strain evidence="2">skLN1</strain>
    </source>
</reference>
<evidence type="ECO:0000313" key="2">
    <source>
        <dbReference type="Proteomes" id="UP000217785"/>
    </source>
</evidence>
<comment type="caution">
    <text evidence="1">The sequence shown here is derived from an EMBL/GenBank/DDBJ whole genome shotgun (WGS) entry which is preliminary data.</text>
</comment>
<sequence>MKELVKLWLVVKVAGEIPDLKFGDTYRVPDNIFWKYLNEGKIFYRKKK</sequence>
<dbReference type="AlphaFoldDB" id="A0A292YS66"/>
<keyword evidence="2" id="KW-1185">Reference proteome</keyword>
<name>A0A292YS66_9BACL</name>
<organism evidence="1 2">
    <name type="scientific">Effusibacillus lacus</name>
    <dbReference type="NCBI Taxonomy" id="1348429"/>
    <lineage>
        <taxon>Bacteria</taxon>
        <taxon>Bacillati</taxon>
        <taxon>Bacillota</taxon>
        <taxon>Bacilli</taxon>
        <taxon>Bacillales</taxon>
        <taxon>Alicyclobacillaceae</taxon>
        <taxon>Effusibacillus</taxon>
    </lineage>
</organism>